<reference evidence="1" key="1">
    <citation type="submission" date="2016-08" db="EMBL/GenBank/DDBJ databases">
        <authorList>
            <person name="Ngugi D.K."/>
            <person name="Miyake S."/>
            <person name="Stingl U."/>
        </authorList>
    </citation>
    <scope>NUCLEOTIDE SEQUENCE</scope>
    <source>
        <strain evidence="1">SCG-B11WGA-EpuloA1</strain>
    </source>
</reference>
<comment type="caution">
    <text evidence="1">The sequence shown here is derived from an EMBL/GenBank/DDBJ whole genome shotgun (WGS) entry which is preliminary data.</text>
</comment>
<evidence type="ECO:0000313" key="2">
    <source>
        <dbReference type="Proteomes" id="UP000188605"/>
    </source>
</evidence>
<keyword evidence="2" id="KW-1185">Reference proteome</keyword>
<evidence type="ECO:0000313" key="1">
    <source>
        <dbReference type="EMBL" id="ONI37874.1"/>
    </source>
</evidence>
<name>A0ACC8X7J6_9FIRM</name>
<accession>A0ACC8X7J6</accession>
<sequence>MNIKIIKKLKRLILNPYEIFGYLGRRELLNWIPDKLYLMLRCKAKLGYFPNLNNPKTFNEKLQWLKLHDRNPRYTKLVDKYEVRKYIAKKIGKEYLIPLLGVWDNFDEIDFDKLPNQFVLKATHDSGGVFICKDKNNFNKEDARKKINKSLKRNYYWGEREWPYKNVKPKIICEKYMVDESGYELKDYKIFCFNGKPKLIQVNYGRFTNHKRNYYNLKWQHLDLEINSPTDKNVIIQKPKNFDKMIQLARILSKDFAHVRIDFYSIKDKLYFGEITLYHGSGYEEIRPFKYDKLMGSWINL</sequence>
<dbReference type="Proteomes" id="UP000188605">
    <property type="component" value="Unassembled WGS sequence"/>
</dbReference>
<protein>
    <submittedName>
        <fullName evidence="1">Glycosyl transferase</fullName>
    </submittedName>
</protein>
<keyword evidence="1" id="KW-0808">Transferase</keyword>
<gene>
    <name evidence="1" type="ORF">AN396_12010</name>
</gene>
<proteinExistence type="predicted"/>
<dbReference type="EMBL" id="LJDB01000102">
    <property type="protein sequence ID" value="ONI37874.1"/>
    <property type="molecule type" value="Genomic_DNA"/>
</dbReference>
<organism evidence="1 2">
    <name type="scientific">Candidatus Epulonipiscium fishelsonii</name>
    <dbReference type="NCBI Taxonomy" id="77094"/>
    <lineage>
        <taxon>Bacteria</taxon>
        <taxon>Bacillati</taxon>
        <taxon>Bacillota</taxon>
        <taxon>Clostridia</taxon>
        <taxon>Lachnospirales</taxon>
        <taxon>Lachnospiraceae</taxon>
        <taxon>Candidatus Epulonipiscium</taxon>
    </lineage>
</organism>